<keyword evidence="3" id="KW-1185">Reference proteome</keyword>
<feature type="compositionally biased region" description="Acidic residues" evidence="1">
    <location>
        <begin position="94"/>
        <end position="109"/>
    </location>
</feature>
<reference evidence="2 3" key="1">
    <citation type="submission" date="2020-07" db="EMBL/GenBank/DDBJ databases">
        <title>Comparative genomics of pyrophilous fungi reveals a link between fire events and developmental genes.</title>
        <authorList>
            <consortium name="DOE Joint Genome Institute"/>
            <person name="Steindorff A.S."/>
            <person name="Carver A."/>
            <person name="Calhoun S."/>
            <person name="Stillman K."/>
            <person name="Liu H."/>
            <person name="Lipzen A."/>
            <person name="Pangilinan J."/>
            <person name="Labutti K."/>
            <person name="Bruns T.D."/>
            <person name="Grigoriev I.V."/>
        </authorList>
    </citation>
    <scope>NUCLEOTIDE SEQUENCE [LARGE SCALE GENOMIC DNA]</scope>
    <source>
        <strain evidence="2 3">CBS 144469</strain>
    </source>
</reference>
<protein>
    <submittedName>
        <fullName evidence="2">Uncharacterized protein</fullName>
    </submittedName>
</protein>
<comment type="caution">
    <text evidence="2">The sequence shown here is derived from an EMBL/GenBank/DDBJ whole genome shotgun (WGS) entry which is preliminary data.</text>
</comment>
<feature type="compositionally biased region" description="Basic and acidic residues" evidence="1">
    <location>
        <begin position="73"/>
        <end position="93"/>
    </location>
</feature>
<feature type="region of interest" description="Disordered" evidence="1">
    <location>
        <begin position="71"/>
        <end position="120"/>
    </location>
</feature>
<feature type="compositionally biased region" description="Pro residues" evidence="1">
    <location>
        <begin position="176"/>
        <end position="193"/>
    </location>
</feature>
<gene>
    <name evidence="2" type="ORF">DFP72DRAFT_855452</name>
</gene>
<dbReference type="Proteomes" id="UP000521943">
    <property type="component" value="Unassembled WGS sequence"/>
</dbReference>
<organism evidence="2 3">
    <name type="scientific">Ephemerocybe angulata</name>
    <dbReference type="NCBI Taxonomy" id="980116"/>
    <lineage>
        <taxon>Eukaryota</taxon>
        <taxon>Fungi</taxon>
        <taxon>Dikarya</taxon>
        <taxon>Basidiomycota</taxon>
        <taxon>Agaricomycotina</taxon>
        <taxon>Agaricomycetes</taxon>
        <taxon>Agaricomycetidae</taxon>
        <taxon>Agaricales</taxon>
        <taxon>Agaricineae</taxon>
        <taxon>Psathyrellaceae</taxon>
        <taxon>Ephemerocybe</taxon>
    </lineage>
</organism>
<feature type="compositionally biased region" description="Basic and acidic residues" evidence="1">
    <location>
        <begin position="1"/>
        <end position="11"/>
    </location>
</feature>
<evidence type="ECO:0000313" key="3">
    <source>
        <dbReference type="Proteomes" id="UP000521943"/>
    </source>
</evidence>
<name>A0A8H6LZN1_9AGAR</name>
<feature type="region of interest" description="Disordered" evidence="1">
    <location>
        <begin position="163"/>
        <end position="223"/>
    </location>
</feature>
<feature type="region of interest" description="Disordered" evidence="1">
    <location>
        <begin position="1"/>
        <end position="56"/>
    </location>
</feature>
<proteinExistence type="predicted"/>
<evidence type="ECO:0000256" key="1">
    <source>
        <dbReference type="SAM" id="MobiDB-lite"/>
    </source>
</evidence>
<accession>A0A8H6LZN1</accession>
<feature type="compositionally biased region" description="Basic residues" evidence="1">
    <location>
        <begin position="26"/>
        <end position="37"/>
    </location>
</feature>
<sequence length="223" mass="24379">MPPTKKQDRRPTASQKKLNRAPTRGKPVRKPSRKKKGVSPPPGYYEISNYDGPPTRVWTDSHAYARWVLADVEESRISDEREAKERAERHENGEYTDYEEDEDESESSESDNGIERIWPDTIEDEDIMRVLTSLFPATGGIPPCLMHTLDTAPFAPIPAAPAPPALPAFSAFPALPARPAPPTLPAPPPPAPNPTLSALPRLGTPPPLLPSISATTTQNPKVS</sequence>
<dbReference type="EMBL" id="JACGCI010000093">
    <property type="protein sequence ID" value="KAF6746402.1"/>
    <property type="molecule type" value="Genomic_DNA"/>
</dbReference>
<evidence type="ECO:0000313" key="2">
    <source>
        <dbReference type="EMBL" id="KAF6746402.1"/>
    </source>
</evidence>
<dbReference type="AlphaFoldDB" id="A0A8H6LZN1"/>
<feature type="compositionally biased region" description="Polar residues" evidence="1">
    <location>
        <begin position="212"/>
        <end position="223"/>
    </location>
</feature>